<evidence type="ECO:0000256" key="2">
    <source>
        <dbReference type="ARBA" id="ARBA00022679"/>
    </source>
</evidence>
<dbReference type="GO" id="GO:0046983">
    <property type="term" value="F:protein dimerization activity"/>
    <property type="evidence" value="ECO:0007669"/>
    <property type="project" value="InterPro"/>
</dbReference>
<dbReference type="PANTHER" id="PTHR43712">
    <property type="entry name" value="PUTATIVE (AFU_ORTHOLOGUE AFUA_4G14580)-RELATED"/>
    <property type="match status" value="1"/>
</dbReference>
<dbReference type="RefSeq" id="WP_077974125.1">
    <property type="nucleotide sequence ID" value="NZ_CP045178.1"/>
</dbReference>
<dbReference type="InterPro" id="IPR016461">
    <property type="entry name" value="COMT-like"/>
</dbReference>
<evidence type="ECO:0000259" key="5">
    <source>
        <dbReference type="Pfam" id="PF08100"/>
    </source>
</evidence>
<protein>
    <submittedName>
        <fullName evidence="6">Uncharacterized protein</fullName>
    </submittedName>
</protein>
<feature type="domain" description="O-methyltransferase C-terminal" evidence="4">
    <location>
        <begin position="113"/>
        <end position="327"/>
    </location>
</feature>
<dbReference type="PANTHER" id="PTHR43712:SF2">
    <property type="entry name" value="O-METHYLTRANSFERASE CICE"/>
    <property type="match status" value="1"/>
</dbReference>
<dbReference type="AlphaFoldDB" id="A0A1V3ZZ38"/>
<keyword evidence="7" id="KW-1185">Reference proteome</keyword>
<dbReference type="Gene3D" id="1.10.287.1350">
    <property type="match status" value="1"/>
</dbReference>
<dbReference type="Pfam" id="PF00891">
    <property type="entry name" value="Methyltransf_2"/>
    <property type="match status" value="1"/>
</dbReference>
<dbReference type="InterPro" id="IPR001077">
    <property type="entry name" value="COMT_C"/>
</dbReference>
<evidence type="ECO:0000256" key="3">
    <source>
        <dbReference type="ARBA" id="ARBA00022691"/>
    </source>
</evidence>
<dbReference type="SUPFAM" id="SSF46785">
    <property type="entry name" value="Winged helix' DNA-binding domain"/>
    <property type="match status" value="1"/>
</dbReference>
<evidence type="ECO:0000259" key="4">
    <source>
        <dbReference type="Pfam" id="PF00891"/>
    </source>
</evidence>
<sequence length="349" mass="38319">MELNQLHEREIAKLAVGGWFSRALAVTARLGIADVLKDGALSHTEIAERTDSDPDVLLRLMRVLVFCGVAERDENGEFAITEKFAQLRTDHPWSMRHVCMLFAETYDDAFGGLLHTVKTGESGFQEVFGVSLYEHLERDAESARVFDQAMVDLARPVVSALLERHDFSEVGKVVDVGGGGGGMALGIVAAHPHLRAVCADRESVCKRASAALAGGGHEDITDRLSWEPTDFFVDVPAGGDRYILKNVLHDWSFESCLRILTTVSRAMTRTSEQRAESVPEPRLLVLEPLVAQDFDAGRELFQMVACEEGMSGLKDSDMRALLDTVGFEILSVDTLPSGHTVFECRMPGN</sequence>
<dbReference type="Gene3D" id="1.10.10.10">
    <property type="entry name" value="Winged helix-like DNA-binding domain superfamily/Winged helix DNA-binding domain"/>
    <property type="match status" value="1"/>
</dbReference>
<dbReference type="InterPro" id="IPR012967">
    <property type="entry name" value="COMT_dimerisation"/>
</dbReference>
<accession>A0A1V3ZZ38</accession>
<comment type="caution">
    <text evidence="6">The sequence shown here is derived from an EMBL/GenBank/DDBJ whole genome shotgun (WGS) entry which is preliminary data.</text>
</comment>
<dbReference type="Gene3D" id="3.40.50.150">
    <property type="entry name" value="Vaccinia Virus protein VP39"/>
    <property type="match status" value="1"/>
</dbReference>
<evidence type="ECO:0000313" key="7">
    <source>
        <dbReference type="Proteomes" id="UP000190539"/>
    </source>
</evidence>
<dbReference type="EMBL" id="MVFC01000050">
    <property type="protein sequence ID" value="OON71708.1"/>
    <property type="molecule type" value="Genomic_DNA"/>
</dbReference>
<keyword evidence="1" id="KW-0489">Methyltransferase</keyword>
<dbReference type="InterPro" id="IPR029063">
    <property type="entry name" value="SAM-dependent_MTases_sf"/>
</dbReference>
<organism evidence="6 7">
    <name type="scientific">Streptomyces tsukubensis</name>
    <dbReference type="NCBI Taxonomy" id="83656"/>
    <lineage>
        <taxon>Bacteria</taxon>
        <taxon>Bacillati</taxon>
        <taxon>Actinomycetota</taxon>
        <taxon>Actinomycetes</taxon>
        <taxon>Kitasatosporales</taxon>
        <taxon>Streptomycetaceae</taxon>
        <taxon>Streptomyces</taxon>
    </lineage>
</organism>
<evidence type="ECO:0000313" key="6">
    <source>
        <dbReference type="EMBL" id="OON71708.1"/>
    </source>
</evidence>
<evidence type="ECO:0000256" key="1">
    <source>
        <dbReference type="ARBA" id="ARBA00022603"/>
    </source>
</evidence>
<keyword evidence="3" id="KW-0949">S-adenosyl-L-methionine</keyword>
<gene>
    <name evidence="6" type="ORF">B1H18_32845</name>
</gene>
<dbReference type="Pfam" id="PF08100">
    <property type="entry name" value="Dimerisation"/>
    <property type="match status" value="1"/>
</dbReference>
<dbReference type="InterPro" id="IPR036390">
    <property type="entry name" value="WH_DNA-bd_sf"/>
</dbReference>
<proteinExistence type="predicted"/>
<dbReference type="GO" id="GO:0032259">
    <property type="term" value="P:methylation"/>
    <property type="evidence" value="ECO:0007669"/>
    <property type="project" value="UniProtKB-KW"/>
</dbReference>
<dbReference type="STRING" id="83656.B1H18_32845"/>
<keyword evidence="2" id="KW-0808">Transferase</keyword>
<name>A0A1V3ZZ38_9ACTN</name>
<dbReference type="InterPro" id="IPR036388">
    <property type="entry name" value="WH-like_DNA-bd_sf"/>
</dbReference>
<dbReference type="PROSITE" id="PS51683">
    <property type="entry name" value="SAM_OMT_II"/>
    <property type="match status" value="1"/>
</dbReference>
<reference evidence="6 7" key="1">
    <citation type="submission" date="2017-02" db="EMBL/GenBank/DDBJ databases">
        <title>Draft Genome Sequence of Streptomyces tsukubaensis F601, a Producer of the immunosuppressant tacrolimus FK506.</title>
        <authorList>
            <person name="Zong G."/>
            <person name="Zhong C."/>
            <person name="Fu J."/>
            <person name="Qin R."/>
            <person name="Cao G."/>
        </authorList>
    </citation>
    <scope>NUCLEOTIDE SEQUENCE [LARGE SCALE GENOMIC DNA]</scope>
    <source>
        <strain evidence="6 7">F601</strain>
    </source>
</reference>
<dbReference type="GO" id="GO:0008171">
    <property type="term" value="F:O-methyltransferase activity"/>
    <property type="evidence" value="ECO:0007669"/>
    <property type="project" value="InterPro"/>
</dbReference>
<feature type="domain" description="O-methyltransferase dimerisation" evidence="5">
    <location>
        <begin position="14"/>
        <end position="74"/>
    </location>
</feature>
<dbReference type="SUPFAM" id="SSF53335">
    <property type="entry name" value="S-adenosyl-L-methionine-dependent methyltransferases"/>
    <property type="match status" value="1"/>
</dbReference>
<dbReference type="OrthoDB" id="4145676at2"/>
<dbReference type="Proteomes" id="UP000190539">
    <property type="component" value="Unassembled WGS sequence"/>
</dbReference>